<evidence type="ECO:0000313" key="3">
    <source>
        <dbReference type="Proteomes" id="UP001595766"/>
    </source>
</evidence>
<dbReference type="RefSeq" id="WP_241295126.1">
    <property type="nucleotide sequence ID" value="NZ_JAKZGR010000008.1"/>
</dbReference>
<reference evidence="3" key="1">
    <citation type="journal article" date="2019" name="Int. J. Syst. Evol. Microbiol.">
        <title>The Global Catalogue of Microorganisms (GCM) 10K type strain sequencing project: providing services to taxonomists for standard genome sequencing and annotation.</title>
        <authorList>
            <consortium name="The Broad Institute Genomics Platform"/>
            <consortium name="The Broad Institute Genome Sequencing Center for Infectious Disease"/>
            <person name="Wu L."/>
            <person name="Ma J."/>
        </authorList>
    </citation>
    <scope>NUCLEOTIDE SEQUENCE [LARGE SCALE GENOMIC DNA]</scope>
    <source>
        <strain evidence="3">CECT 8551</strain>
    </source>
</reference>
<comment type="caution">
    <text evidence="2">The sequence shown here is derived from an EMBL/GenBank/DDBJ whole genome shotgun (WGS) entry which is preliminary data.</text>
</comment>
<accession>A0ABV8ERH3</accession>
<sequence length="220" mass="25990">MKIIKIILITILTVHFTIIGVHHLPNNPIKHQFKYEITSYIIPFYSQEWKLFAPNPVNKNMSILYRFSGYSKADTLFLSDWLSTTDKLIEDRQRNFWSPSQRILKYLSSCHIDIMETYSKGIEFIDKSDSLKSDINKSETFLKELMKSSSGHNSVLTYSKFVYNNYALDNSFENVDSVLVEYKILESSFPRFSNRNLDYYDLNNYEFKELLSSPYKIFPE</sequence>
<keyword evidence="3" id="KW-1185">Reference proteome</keyword>
<name>A0ABV8ERH3_9BACT</name>
<keyword evidence="1" id="KW-0812">Transmembrane</keyword>
<feature type="transmembrane region" description="Helical" evidence="1">
    <location>
        <begin position="6"/>
        <end position="24"/>
    </location>
</feature>
<protein>
    <submittedName>
        <fullName evidence="2">DUF5819 family protein</fullName>
    </submittedName>
</protein>
<evidence type="ECO:0000313" key="2">
    <source>
        <dbReference type="EMBL" id="MFC3978321.1"/>
    </source>
</evidence>
<dbReference type="EMBL" id="JBHSAV010000094">
    <property type="protein sequence ID" value="MFC3978321.1"/>
    <property type="molecule type" value="Genomic_DNA"/>
</dbReference>
<evidence type="ECO:0000256" key="1">
    <source>
        <dbReference type="SAM" id="Phobius"/>
    </source>
</evidence>
<dbReference type="Proteomes" id="UP001595766">
    <property type="component" value="Unassembled WGS sequence"/>
</dbReference>
<proteinExistence type="predicted"/>
<gene>
    <name evidence="2" type="ORF">ACFOUP_18195</name>
</gene>
<dbReference type="InterPro" id="IPR043857">
    <property type="entry name" value="DUF5819"/>
</dbReference>
<organism evidence="2 3">
    <name type="scientific">Belliella kenyensis</name>
    <dbReference type="NCBI Taxonomy" id="1472724"/>
    <lineage>
        <taxon>Bacteria</taxon>
        <taxon>Pseudomonadati</taxon>
        <taxon>Bacteroidota</taxon>
        <taxon>Cytophagia</taxon>
        <taxon>Cytophagales</taxon>
        <taxon>Cyclobacteriaceae</taxon>
        <taxon>Belliella</taxon>
    </lineage>
</organism>
<keyword evidence="1" id="KW-0472">Membrane</keyword>
<dbReference type="Pfam" id="PF19136">
    <property type="entry name" value="DUF5819"/>
    <property type="match status" value="1"/>
</dbReference>
<keyword evidence="1" id="KW-1133">Transmembrane helix</keyword>